<dbReference type="HAMAP" id="MF_00469">
    <property type="entry name" value="TrhO"/>
    <property type="match status" value="1"/>
</dbReference>
<dbReference type="EMBL" id="PDKT01000001">
    <property type="protein sequence ID" value="PPI88099.1"/>
    <property type="molecule type" value="Genomic_DNA"/>
</dbReference>
<dbReference type="SUPFAM" id="SSF52821">
    <property type="entry name" value="Rhodanese/Cell cycle control phosphatase"/>
    <property type="match status" value="1"/>
</dbReference>
<dbReference type="OrthoDB" id="9778326at2"/>
<comment type="caution">
    <text evidence="6">The sequence shown here is derived from an EMBL/GenBank/DDBJ whole genome shotgun (WGS) entry which is preliminary data.</text>
</comment>
<dbReference type="NCBIfam" id="NF001133">
    <property type="entry name" value="PRK00142.1-1"/>
    <property type="match status" value="1"/>
</dbReference>
<dbReference type="Pfam" id="PF17773">
    <property type="entry name" value="UPF0176_N"/>
    <property type="match status" value="1"/>
</dbReference>
<comment type="function">
    <text evidence="3">Catalyzes oxygen-dependent 5-hydroxyuridine (ho5U) modification at position 34 in tRNAs, the first step in 5-carboxymethoxyuridine (cmo5U) biosynthesis. May be part of an alternate pathway, which is able to bypass cmo5U biogenesis in a subset of tRNAs under aerobic conditions.</text>
</comment>
<name>A0A2P5T0I2_9GAMM</name>
<evidence type="ECO:0000313" key="7">
    <source>
        <dbReference type="Proteomes" id="UP000296153"/>
    </source>
</evidence>
<dbReference type="GO" id="GO:0016705">
    <property type="term" value="F:oxidoreductase activity, acting on paired donors, with incorporation or reduction of molecular oxygen"/>
    <property type="evidence" value="ECO:0007669"/>
    <property type="project" value="UniProtKB-UniRule"/>
</dbReference>
<dbReference type="PROSITE" id="PS50206">
    <property type="entry name" value="RHODANESE_3"/>
    <property type="match status" value="1"/>
</dbReference>
<dbReference type="InterPro" id="IPR001763">
    <property type="entry name" value="Rhodanese-like_dom"/>
</dbReference>
<evidence type="ECO:0000259" key="5">
    <source>
        <dbReference type="PROSITE" id="PS50206"/>
    </source>
</evidence>
<dbReference type="InterPro" id="IPR036873">
    <property type="entry name" value="Rhodanese-like_dom_sf"/>
</dbReference>
<dbReference type="EC" id="1.14.-.-" evidence="4"/>
<dbReference type="PANTHER" id="PTHR43846:SF1">
    <property type="entry name" value="TRNA URIDINE(34) HYDROXYLASE"/>
    <property type="match status" value="1"/>
</dbReference>
<comment type="similarity">
    <text evidence="4">Belongs to the TrhO family.</text>
</comment>
<keyword evidence="2 4" id="KW-0560">Oxidoreductase</keyword>
<accession>A0A2P5T0I2</accession>
<dbReference type="GO" id="GO:0006400">
    <property type="term" value="P:tRNA modification"/>
    <property type="evidence" value="ECO:0007669"/>
    <property type="project" value="UniProtKB-UniRule"/>
</dbReference>
<proteinExistence type="inferred from homology"/>
<dbReference type="Gene3D" id="3.30.70.100">
    <property type="match status" value="1"/>
</dbReference>
<dbReference type="InterPro" id="IPR040503">
    <property type="entry name" value="TRHO_N"/>
</dbReference>
<dbReference type="AlphaFoldDB" id="A0A2P5T0I2"/>
<organism evidence="6 7">
    <name type="scientific">Candidatus Pantoea edessiphila</name>
    <dbReference type="NCBI Taxonomy" id="2044610"/>
    <lineage>
        <taxon>Bacteria</taxon>
        <taxon>Pseudomonadati</taxon>
        <taxon>Pseudomonadota</taxon>
        <taxon>Gammaproteobacteria</taxon>
        <taxon>Enterobacterales</taxon>
        <taxon>Erwiniaceae</taxon>
        <taxon>Pantoea</taxon>
    </lineage>
</organism>
<evidence type="ECO:0000313" key="6">
    <source>
        <dbReference type="EMBL" id="PPI88099.1"/>
    </source>
</evidence>
<keyword evidence="1 4" id="KW-0819">tRNA processing</keyword>
<reference evidence="6 7" key="1">
    <citation type="journal article" date="2018" name="Genome Biol. Evol.">
        <title>Cladogenesis and Genomic Streamlining in Extracellular Endosymbionts of Tropical Stink Bugs.</title>
        <authorList>
            <person name="Otero-Bravo A."/>
            <person name="Goffredi S."/>
            <person name="Sabree Z.L."/>
        </authorList>
    </citation>
    <scope>NUCLEOTIDE SEQUENCE [LARGE SCALE GENOMIC DNA]</scope>
    <source>
        <strain evidence="6 7">SoEE</strain>
    </source>
</reference>
<evidence type="ECO:0000256" key="2">
    <source>
        <dbReference type="ARBA" id="ARBA00023002"/>
    </source>
</evidence>
<dbReference type="InterPro" id="IPR020936">
    <property type="entry name" value="TrhO"/>
</dbReference>
<evidence type="ECO:0000256" key="1">
    <source>
        <dbReference type="ARBA" id="ARBA00022694"/>
    </source>
</evidence>
<dbReference type="CDD" id="cd01518">
    <property type="entry name" value="RHOD_YceA"/>
    <property type="match status" value="1"/>
</dbReference>
<dbReference type="InterPro" id="IPR022111">
    <property type="entry name" value="Rhodanese_C"/>
</dbReference>
<sequence length="321" mass="38006">MTVLHNLISNKKLKVRVFSENELRITVSFYKYFSIKYPKSFRDKLYYYLNKLKVLGRIYVSYEGINAQISVPNHLYVEMKDFIYHLDDRLNNLHMNISLDNKNVSFWVLRVKVRDRILADGLKENILNISTIGIYIEAKEVNDMLDDPETIFVDMRNHYEYEIGHFEKAIEIPSNTFRDQLIKIIDLLKHKENKKIVLYCTGGIRCEKASAWMIYNGFKKVYQIRGGIIEYVHCARKQGLPVRFKGKNFVFDERMSEIVSEEILSFCHQCGKSCDTHVNCAYDKCHILFIQCKICLNKFNKCCSLFCKNMLINDYHEIIEY</sequence>
<evidence type="ECO:0000256" key="4">
    <source>
        <dbReference type="HAMAP-Rule" id="MF_00469"/>
    </source>
</evidence>
<evidence type="ECO:0000256" key="3">
    <source>
        <dbReference type="ARBA" id="ARBA00045625"/>
    </source>
</evidence>
<dbReference type="Pfam" id="PF12368">
    <property type="entry name" value="Rhodanese_C"/>
    <property type="match status" value="1"/>
</dbReference>
<dbReference type="Gene3D" id="3.40.250.10">
    <property type="entry name" value="Rhodanese-like domain"/>
    <property type="match status" value="1"/>
</dbReference>
<dbReference type="Proteomes" id="UP000296153">
    <property type="component" value="Unassembled WGS sequence"/>
</dbReference>
<dbReference type="Pfam" id="PF00581">
    <property type="entry name" value="Rhodanese"/>
    <property type="match status" value="1"/>
</dbReference>
<feature type="domain" description="Rhodanese" evidence="5">
    <location>
        <begin position="146"/>
        <end position="240"/>
    </location>
</feature>
<protein>
    <recommendedName>
        <fullName evidence="4">tRNA uridine(34) hydroxylase</fullName>
        <ecNumber evidence="4">1.14.-.-</ecNumber>
    </recommendedName>
    <alternativeName>
        <fullName evidence="4">tRNA hydroxylation protein O</fullName>
    </alternativeName>
</protein>
<gene>
    <name evidence="4" type="primary">trhO</name>
    <name evidence="6" type="ORF">CRV12_00460</name>
</gene>
<dbReference type="RefSeq" id="WP_136130709.1">
    <property type="nucleotide sequence ID" value="NZ_PDKT01000001.1"/>
</dbReference>
<comment type="catalytic activity">
    <reaction evidence="4">
        <text>uridine(34) in tRNA + AH2 + O2 = 5-hydroxyuridine(34) in tRNA + A + H2O</text>
        <dbReference type="Rhea" id="RHEA:64224"/>
        <dbReference type="Rhea" id="RHEA-COMP:11727"/>
        <dbReference type="Rhea" id="RHEA-COMP:13381"/>
        <dbReference type="ChEBI" id="CHEBI:13193"/>
        <dbReference type="ChEBI" id="CHEBI:15377"/>
        <dbReference type="ChEBI" id="CHEBI:15379"/>
        <dbReference type="ChEBI" id="CHEBI:17499"/>
        <dbReference type="ChEBI" id="CHEBI:65315"/>
        <dbReference type="ChEBI" id="CHEBI:136877"/>
    </reaction>
</comment>
<dbReference type="SMART" id="SM00450">
    <property type="entry name" value="RHOD"/>
    <property type="match status" value="1"/>
</dbReference>
<dbReference type="PANTHER" id="PTHR43846">
    <property type="entry name" value="UPF0176 PROTEIN YCEA"/>
    <property type="match status" value="1"/>
</dbReference>